<dbReference type="InterPro" id="IPR024642">
    <property type="entry name" value="SUZ-C"/>
</dbReference>
<feature type="compositionally biased region" description="Basic and acidic residues" evidence="3">
    <location>
        <begin position="8"/>
        <end position="25"/>
    </location>
</feature>
<dbReference type="PANTHER" id="PTHR31796:SF2">
    <property type="entry name" value="SUZ DOMAIN-CONTAINING PROTEIN 1"/>
    <property type="match status" value="1"/>
</dbReference>
<feature type="region of interest" description="Disordered" evidence="3">
    <location>
        <begin position="1"/>
        <end position="42"/>
    </location>
</feature>
<gene>
    <name evidence="6" type="ORF">CM83_74419</name>
</gene>
<feature type="domain" description="SUZ-C" evidence="5">
    <location>
        <begin position="118"/>
        <end position="162"/>
    </location>
</feature>
<feature type="region of interest" description="Disordered" evidence="3">
    <location>
        <begin position="62"/>
        <end position="86"/>
    </location>
</feature>
<evidence type="ECO:0000259" key="4">
    <source>
        <dbReference type="PROSITE" id="PS51673"/>
    </source>
</evidence>
<dbReference type="Pfam" id="PF12752">
    <property type="entry name" value="SUZ"/>
    <property type="match status" value="1"/>
</dbReference>
<sequence length="162" mass="17897">MSQDEDTWEHLEESGELDKQIEKIKVSSPSQNGLSSSHSNSPIIILPDELRSKFMPSEPTVKILQRPSQTQNACKCPNGDAKPKAPFKTLQQRELEYAEARLRILGEARSPEEAQSPTGASPLDDRIPRIQGKTEIPKADNCAGIIRLPKGPDGTPGFTLRR</sequence>
<dbReference type="PROSITE" id="PS51938">
    <property type="entry name" value="SUZ_C"/>
    <property type="match status" value="1"/>
</dbReference>
<comment type="similarity">
    <text evidence="1">Belongs to the SZRD1 family.</text>
</comment>
<organism evidence="6">
    <name type="scientific">Lygus hesperus</name>
    <name type="common">Western plant bug</name>
    <dbReference type="NCBI Taxonomy" id="30085"/>
    <lineage>
        <taxon>Eukaryota</taxon>
        <taxon>Metazoa</taxon>
        <taxon>Ecdysozoa</taxon>
        <taxon>Arthropoda</taxon>
        <taxon>Hexapoda</taxon>
        <taxon>Insecta</taxon>
        <taxon>Pterygota</taxon>
        <taxon>Neoptera</taxon>
        <taxon>Paraneoptera</taxon>
        <taxon>Hemiptera</taxon>
        <taxon>Heteroptera</taxon>
        <taxon>Panheteroptera</taxon>
        <taxon>Cimicomorpha</taxon>
        <taxon>Miridae</taxon>
        <taxon>Mirini</taxon>
        <taxon>Lygus</taxon>
    </lineage>
</organism>
<accession>A0A0A9WZU4</accession>
<evidence type="ECO:0000256" key="2">
    <source>
        <dbReference type="ARBA" id="ARBA00044802"/>
    </source>
</evidence>
<dbReference type="EMBL" id="GBRD01001725">
    <property type="protein sequence ID" value="JAG64096.1"/>
    <property type="molecule type" value="Transcribed_RNA"/>
</dbReference>
<evidence type="ECO:0000313" key="7">
    <source>
        <dbReference type="EMBL" id="JAG64096.1"/>
    </source>
</evidence>
<dbReference type="PROSITE" id="PS51673">
    <property type="entry name" value="SUZ"/>
    <property type="match status" value="1"/>
</dbReference>
<evidence type="ECO:0000256" key="1">
    <source>
        <dbReference type="ARBA" id="ARBA00007124"/>
    </source>
</evidence>
<protein>
    <recommendedName>
        <fullName evidence="2">SUZ RNA-binding domain-containing</fullName>
    </recommendedName>
</protein>
<feature type="compositionally biased region" description="Low complexity" evidence="3">
    <location>
        <begin position="27"/>
        <end position="42"/>
    </location>
</feature>
<dbReference type="EMBL" id="GBHO01029617">
    <property type="protein sequence ID" value="JAG13987.1"/>
    <property type="molecule type" value="Transcribed_RNA"/>
</dbReference>
<evidence type="ECO:0000256" key="3">
    <source>
        <dbReference type="SAM" id="MobiDB-lite"/>
    </source>
</evidence>
<evidence type="ECO:0000259" key="5">
    <source>
        <dbReference type="PROSITE" id="PS51938"/>
    </source>
</evidence>
<evidence type="ECO:0000313" key="6">
    <source>
        <dbReference type="EMBL" id="JAG13987.1"/>
    </source>
</evidence>
<reference evidence="6" key="1">
    <citation type="journal article" date="2014" name="PLoS ONE">
        <title>Transcriptome-Based Identification of ABC Transporters in the Western Tarnished Plant Bug Lygus hesperus.</title>
        <authorList>
            <person name="Hull J.J."/>
            <person name="Chaney K."/>
            <person name="Geib S.M."/>
            <person name="Fabrick J.A."/>
            <person name="Brent C.S."/>
            <person name="Walsh D."/>
            <person name="Lavine L.C."/>
        </authorList>
    </citation>
    <scope>NUCLEOTIDE SEQUENCE</scope>
</reference>
<reference evidence="6" key="2">
    <citation type="submission" date="2014-07" db="EMBL/GenBank/DDBJ databases">
        <authorList>
            <person name="Hull J."/>
        </authorList>
    </citation>
    <scope>NUCLEOTIDE SEQUENCE</scope>
</reference>
<proteinExistence type="inferred from homology"/>
<dbReference type="Pfam" id="PF12901">
    <property type="entry name" value="SUZ-C"/>
    <property type="match status" value="1"/>
</dbReference>
<feature type="region of interest" description="Disordered" evidence="3">
    <location>
        <begin position="106"/>
        <end position="162"/>
    </location>
</feature>
<feature type="domain" description="SUZ" evidence="4">
    <location>
        <begin position="40"/>
        <end position="109"/>
    </location>
</feature>
<name>A0A0A9WZU4_LYGHE</name>
<dbReference type="PANTHER" id="PTHR31796">
    <property type="entry name" value="SUZ DOMAIN-CONTAINING PROTEIN 1"/>
    <property type="match status" value="1"/>
</dbReference>
<reference evidence="7" key="3">
    <citation type="submission" date="2014-09" db="EMBL/GenBank/DDBJ databases">
        <authorList>
            <person name="Magalhaes I.L.F."/>
            <person name="Oliveira U."/>
            <person name="Santos F.R."/>
            <person name="Vidigal T.H.D.A."/>
            <person name="Brescovit A.D."/>
            <person name="Santos A.J."/>
        </authorList>
    </citation>
    <scope>NUCLEOTIDE SEQUENCE</scope>
</reference>
<dbReference type="InterPro" id="IPR039228">
    <property type="entry name" value="SZRD1"/>
</dbReference>
<dbReference type="AlphaFoldDB" id="A0A0A9WZU4"/>
<dbReference type="InterPro" id="IPR024771">
    <property type="entry name" value="SUZ"/>
</dbReference>